<evidence type="ECO:0000313" key="1">
    <source>
        <dbReference type="EnsemblMetazoa" id="Aqu2.1.38203_001"/>
    </source>
</evidence>
<dbReference type="AlphaFoldDB" id="A0A1X7VDZ0"/>
<keyword evidence="2" id="KW-1185">Reference proteome</keyword>
<name>A0A1X7VDZ0_AMPQE</name>
<dbReference type="InterPro" id="IPR001611">
    <property type="entry name" value="Leu-rich_rpt"/>
</dbReference>
<proteinExistence type="predicted"/>
<sequence>MKSLEELCLTLISRNIGDFSSRLGPHLSTKHKEMILERLSWHGLFSQQLLPIISYQLFSSSLQRINLTDSEQINDSTLELLGVSHCQPVSFTLHKCPLVTNKGIELLSKLSFFIKMEYLKLSKLKGLEGSEGFQRVGSKSVKQLVLTGCSGLRDKGLIDIIKRCTSVCELDLSENHKLTDESIINVSQTLGGNLREISCNELSNLTNASTMALATYCHCVVKANFEGCVKLDGSGLIQMAENCLLEELNISFCYKLQPLTVDTLVSTLNAKGPLKSIDLMAISFGDFTVEFISSCHSLSHLFTAGVSMNDNDFDTLCRSLGSTLKQLDISGCPLLTDSSCTSIAQQLQKIEFIGMRNMKDISGSSLMELFQNQSRADNIKYVAFSGSKDIDVQVIESIARNCHNIETLLLAGLKGITDDVAFLLSDNCPQLTHCSLRNCSLTDIGVSRLAVHCKKLVMLALAGIHQLTDLSIHALANNCPYLDEIHLSGCALITKQALAFLSDTVICSLWINHNVPNAPPGLLMAKDLDTGKYQRVDN</sequence>
<dbReference type="InParanoid" id="A0A1X7VDZ0"/>
<dbReference type="EnsemblMetazoa" id="XM_019993876.1">
    <property type="protein sequence ID" value="XP_019849435.1"/>
    <property type="gene ID" value="LOC105316960"/>
</dbReference>
<dbReference type="GO" id="GO:0019005">
    <property type="term" value="C:SCF ubiquitin ligase complex"/>
    <property type="evidence" value="ECO:0007669"/>
    <property type="project" value="TreeGrafter"/>
</dbReference>
<dbReference type="Gene3D" id="3.80.10.10">
    <property type="entry name" value="Ribonuclease Inhibitor"/>
    <property type="match status" value="3"/>
</dbReference>
<dbReference type="eggNOG" id="KOG4341">
    <property type="taxonomic scope" value="Eukaryota"/>
</dbReference>
<dbReference type="GO" id="GO:0031146">
    <property type="term" value="P:SCF-dependent proteasomal ubiquitin-dependent protein catabolic process"/>
    <property type="evidence" value="ECO:0007669"/>
    <property type="project" value="TreeGrafter"/>
</dbReference>
<dbReference type="OrthoDB" id="27842at2759"/>
<accession>A0A1X7VDZ0</accession>
<dbReference type="EnsemblMetazoa" id="Aqu2.1.38203_001">
    <property type="protein sequence ID" value="Aqu2.1.38203_001"/>
    <property type="gene ID" value="Aqu2.1.38203"/>
</dbReference>
<organism evidence="1">
    <name type="scientific">Amphimedon queenslandica</name>
    <name type="common">Sponge</name>
    <dbReference type="NCBI Taxonomy" id="400682"/>
    <lineage>
        <taxon>Eukaryota</taxon>
        <taxon>Metazoa</taxon>
        <taxon>Porifera</taxon>
        <taxon>Demospongiae</taxon>
        <taxon>Heteroscleromorpha</taxon>
        <taxon>Haplosclerida</taxon>
        <taxon>Niphatidae</taxon>
        <taxon>Amphimedon</taxon>
    </lineage>
</organism>
<dbReference type="PANTHER" id="PTHR13318">
    <property type="entry name" value="PARTNER OF PAIRED, ISOFORM B-RELATED"/>
    <property type="match status" value="1"/>
</dbReference>
<dbReference type="InterPro" id="IPR032675">
    <property type="entry name" value="LRR_dom_sf"/>
</dbReference>
<reference evidence="1" key="2">
    <citation type="submission" date="2017-05" db="UniProtKB">
        <authorList>
            <consortium name="EnsemblMetazoa"/>
        </authorList>
    </citation>
    <scope>IDENTIFICATION</scope>
</reference>
<dbReference type="KEGG" id="aqu:105316960"/>
<protein>
    <recommendedName>
        <fullName evidence="3">F-box domain-containing protein</fullName>
    </recommendedName>
</protein>
<dbReference type="Pfam" id="PF13516">
    <property type="entry name" value="LRR_6"/>
    <property type="match status" value="1"/>
</dbReference>
<dbReference type="InterPro" id="IPR006553">
    <property type="entry name" value="Leu-rich_rpt_Cys-con_subtyp"/>
</dbReference>
<dbReference type="Proteomes" id="UP000007879">
    <property type="component" value="Unassembled WGS sequence"/>
</dbReference>
<gene>
    <name evidence="1" type="primary">105316960</name>
</gene>
<reference evidence="2" key="1">
    <citation type="journal article" date="2010" name="Nature">
        <title>The Amphimedon queenslandica genome and the evolution of animal complexity.</title>
        <authorList>
            <person name="Srivastava M."/>
            <person name="Simakov O."/>
            <person name="Chapman J."/>
            <person name="Fahey B."/>
            <person name="Gauthier M.E."/>
            <person name="Mitros T."/>
            <person name="Richards G.S."/>
            <person name="Conaco C."/>
            <person name="Dacre M."/>
            <person name="Hellsten U."/>
            <person name="Larroux C."/>
            <person name="Putnam N.H."/>
            <person name="Stanke M."/>
            <person name="Adamska M."/>
            <person name="Darling A."/>
            <person name="Degnan S.M."/>
            <person name="Oakley T.H."/>
            <person name="Plachetzki D.C."/>
            <person name="Zhai Y."/>
            <person name="Adamski M."/>
            <person name="Calcino A."/>
            <person name="Cummins S.F."/>
            <person name="Goodstein D.M."/>
            <person name="Harris C."/>
            <person name="Jackson D.J."/>
            <person name="Leys S.P."/>
            <person name="Shu S."/>
            <person name="Woodcroft B.J."/>
            <person name="Vervoort M."/>
            <person name="Kosik K.S."/>
            <person name="Manning G."/>
            <person name="Degnan B.M."/>
            <person name="Rokhsar D.S."/>
        </authorList>
    </citation>
    <scope>NUCLEOTIDE SEQUENCE [LARGE SCALE GENOMIC DNA]</scope>
</reference>
<dbReference type="STRING" id="400682.A0A1X7VDZ0"/>
<evidence type="ECO:0000313" key="2">
    <source>
        <dbReference type="Proteomes" id="UP000007879"/>
    </source>
</evidence>
<evidence type="ECO:0008006" key="3">
    <source>
        <dbReference type="Google" id="ProtNLM"/>
    </source>
</evidence>
<dbReference type="SUPFAM" id="SSF52047">
    <property type="entry name" value="RNI-like"/>
    <property type="match status" value="2"/>
</dbReference>
<dbReference type="SMART" id="SM00367">
    <property type="entry name" value="LRR_CC"/>
    <property type="match status" value="11"/>
</dbReference>